<dbReference type="Proteomes" id="UP000004491">
    <property type="component" value="Unassembled WGS sequence"/>
</dbReference>
<accession>G2DH19</accession>
<dbReference type="EMBL" id="AFOC01000110">
    <property type="protein sequence ID" value="EGV50087.1"/>
    <property type="molecule type" value="Genomic_DNA"/>
</dbReference>
<organism evidence="1 2">
    <name type="scientific">endosymbiont of Riftia pachyptila</name>
    <name type="common">vent Ph05</name>
    <dbReference type="NCBI Taxonomy" id="1048808"/>
    <lineage>
        <taxon>Bacteria</taxon>
        <taxon>Pseudomonadati</taxon>
        <taxon>Pseudomonadota</taxon>
        <taxon>Gammaproteobacteria</taxon>
        <taxon>sulfur-oxidizing symbionts</taxon>
    </lineage>
</organism>
<evidence type="ECO:0000313" key="1">
    <source>
        <dbReference type="EMBL" id="EGV50087.1"/>
    </source>
</evidence>
<keyword evidence="2" id="KW-1185">Reference proteome</keyword>
<comment type="caution">
    <text evidence="1">The sequence shown here is derived from an EMBL/GenBank/DDBJ whole genome shotgun (WGS) entry which is preliminary data.</text>
</comment>
<proteinExistence type="predicted"/>
<dbReference type="AlphaFoldDB" id="G2DH19"/>
<evidence type="ECO:0000313" key="2">
    <source>
        <dbReference type="Proteomes" id="UP000004491"/>
    </source>
</evidence>
<sequence length="206" mass="22437">MAGGVGLVLLGWSVALSGLLLPMRLVGFTRLLLVSLLRLPVDSGWLSWLELIGGSSARGGERGVAQRIILERFGQRGGKGSNLVANQRLLQVVPVACGYLQANHQHRDEYQPEMAMLAIAPAALHQLLQALWIEWFGGLLFFGRRLISWPGFGGLDLLVLFRLDVDLWRLGQYQLIAAMVEPIGKGVSKVVFGGSGWRELSLLGGL</sequence>
<protein>
    <submittedName>
        <fullName evidence="1">Uncharacterized protein</fullName>
    </submittedName>
</protein>
<reference evidence="1" key="1">
    <citation type="journal article" date="2011" name="ISME J.">
        <title>The endosymbionts of the deep-sea tubeworms Riftia pachyptila and Tevnia jerichonana share an identical physiology as revealed by proteogenomic analyses.</title>
        <authorList>
            <person name="Gardebrecht A."/>
            <person name="Markert S."/>
            <person name="Felbeck H."/>
            <person name="Thuermer A."/>
            <person name="Albrecht D."/>
            <person name="Wollherr A."/>
            <person name="Kabisch J."/>
            <person name="Lehmann R."/>
            <person name="Daniel R."/>
            <person name="Liesegang H."/>
            <person name="Hecker M."/>
            <person name="Sievert S.M."/>
            <person name="Schweder T."/>
        </authorList>
    </citation>
    <scope>NUCLEOTIDE SEQUENCE [LARGE SCALE GENOMIC DNA]</scope>
</reference>
<gene>
    <name evidence="1" type="ORF">Rifp1Sym_ee00050</name>
</gene>
<name>G2DH19_9GAMM</name>